<evidence type="ECO:0000313" key="3">
    <source>
        <dbReference type="EMBL" id="CAD7281779.1"/>
    </source>
</evidence>
<evidence type="ECO:0000313" key="4">
    <source>
        <dbReference type="Proteomes" id="UP000678499"/>
    </source>
</evidence>
<feature type="transmembrane region" description="Helical" evidence="1">
    <location>
        <begin position="51"/>
        <end position="69"/>
    </location>
</feature>
<proteinExistence type="predicted"/>
<reference evidence="3" key="1">
    <citation type="submission" date="2020-11" db="EMBL/GenBank/DDBJ databases">
        <authorList>
            <person name="Tran Van P."/>
        </authorList>
    </citation>
    <scope>NUCLEOTIDE SEQUENCE</scope>
</reference>
<gene>
    <name evidence="3" type="ORF">NMOB1V02_LOCUS9415</name>
</gene>
<organism evidence="3">
    <name type="scientific">Notodromas monacha</name>
    <dbReference type="NCBI Taxonomy" id="399045"/>
    <lineage>
        <taxon>Eukaryota</taxon>
        <taxon>Metazoa</taxon>
        <taxon>Ecdysozoa</taxon>
        <taxon>Arthropoda</taxon>
        <taxon>Crustacea</taxon>
        <taxon>Oligostraca</taxon>
        <taxon>Ostracoda</taxon>
        <taxon>Podocopa</taxon>
        <taxon>Podocopida</taxon>
        <taxon>Cypridocopina</taxon>
        <taxon>Cypridoidea</taxon>
        <taxon>Cyprididae</taxon>
        <taxon>Notodromas</taxon>
    </lineage>
</organism>
<dbReference type="AlphaFoldDB" id="A0A7R9GHV9"/>
<accession>A0A7R9GHV9</accession>
<dbReference type="EMBL" id="OA885201">
    <property type="protein sequence ID" value="CAD7281779.1"/>
    <property type="molecule type" value="Genomic_DNA"/>
</dbReference>
<sequence>MMMMMMKWHSAVVLVWFLSSAPSLSSAFFYEVNVDPFHEPVPLSPVQVMFLGPAFLALALLSSLGYLPLKLASPKLGPAIIRRDKHHDPGLSQRALSLPAESTNYWRDNRNPAQAAAAAGLRLVRPGPGIRGWIAVARVKKFEKVYVIMVQLKRMARRFALALAVLMIVQKPVAGIFPFMEVDYLNETIELSPVQIMMLGAFILFIAIARIFNYLPIDGSPNFIGRTAHNYQFAQLSFSSISDSSRFGRALLTSDWKSCLGEIACEVENASRRYTDASNVIDTSSPHFAASRDDADAIGGGGGAGGGIFRPRDCSGEYKACAFNFRSVARSFFSHKR</sequence>
<keyword evidence="1" id="KW-0812">Transmembrane</keyword>
<evidence type="ECO:0000256" key="1">
    <source>
        <dbReference type="SAM" id="Phobius"/>
    </source>
</evidence>
<keyword evidence="1" id="KW-1133">Transmembrane helix</keyword>
<dbReference type="EMBL" id="CAJPEX010003164">
    <property type="protein sequence ID" value="CAG0921931.1"/>
    <property type="molecule type" value="Genomic_DNA"/>
</dbReference>
<protein>
    <submittedName>
        <fullName evidence="3">Uncharacterized protein</fullName>
    </submittedName>
</protein>
<name>A0A7R9GHV9_9CRUS</name>
<dbReference type="Proteomes" id="UP000678499">
    <property type="component" value="Unassembled WGS sequence"/>
</dbReference>
<keyword evidence="1" id="KW-0472">Membrane</keyword>
<feature type="signal peptide" evidence="2">
    <location>
        <begin position="1"/>
        <end position="27"/>
    </location>
</feature>
<feature type="transmembrane region" description="Helical" evidence="1">
    <location>
        <begin position="192"/>
        <end position="212"/>
    </location>
</feature>
<evidence type="ECO:0000256" key="2">
    <source>
        <dbReference type="SAM" id="SignalP"/>
    </source>
</evidence>
<feature type="chain" id="PRO_5036210790" evidence="2">
    <location>
        <begin position="28"/>
        <end position="337"/>
    </location>
</feature>
<keyword evidence="4" id="KW-1185">Reference proteome</keyword>
<feature type="transmembrane region" description="Helical" evidence="1">
    <location>
        <begin position="159"/>
        <end position="180"/>
    </location>
</feature>
<keyword evidence="2" id="KW-0732">Signal</keyword>